<dbReference type="GO" id="GO:0005783">
    <property type="term" value="C:endoplasmic reticulum"/>
    <property type="evidence" value="ECO:0007669"/>
    <property type="project" value="TreeGrafter"/>
</dbReference>
<evidence type="ECO:0000256" key="12">
    <source>
        <dbReference type="ARBA" id="ARBA00023315"/>
    </source>
</evidence>
<keyword evidence="12" id="KW-0012">Acyltransferase</keyword>
<dbReference type="Proteomes" id="UP000078561">
    <property type="component" value="Unassembled WGS sequence"/>
</dbReference>
<evidence type="ECO:0000256" key="11">
    <source>
        <dbReference type="ARBA" id="ARBA00023264"/>
    </source>
</evidence>
<evidence type="ECO:0000256" key="1">
    <source>
        <dbReference type="ARBA" id="ARBA00004370"/>
    </source>
</evidence>
<dbReference type="InParanoid" id="A0A168N6T1"/>
<evidence type="ECO:0000256" key="10">
    <source>
        <dbReference type="ARBA" id="ARBA00023209"/>
    </source>
</evidence>
<evidence type="ECO:0000256" key="5">
    <source>
        <dbReference type="ARBA" id="ARBA00022679"/>
    </source>
</evidence>
<evidence type="ECO:0000256" key="7">
    <source>
        <dbReference type="ARBA" id="ARBA00022989"/>
    </source>
</evidence>
<comment type="similarity">
    <text evidence="3">Belongs to the 1-acyl-sn-glycerol-3-phosphate acyltransferase family.</text>
</comment>
<keyword evidence="9" id="KW-0472">Membrane</keyword>
<dbReference type="PANTHER" id="PTHR23063:SF2">
    <property type="entry name" value="GLYCEROL-3-PHOSPHATE ACYLTRANSFERASE 4, ISOFORM D-RELATED"/>
    <property type="match status" value="1"/>
</dbReference>
<dbReference type="Pfam" id="PF01553">
    <property type="entry name" value="Acyltransferase"/>
    <property type="match status" value="1"/>
</dbReference>
<reference evidence="14" key="1">
    <citation type="submission" date="2016-04" db="EMBL/GenBank/DDBJ databases">
        <authorList>
            <person name="Evans L.H."/>
            <person name="Alamgir A."/>
            <person name="Owens N."/>
            <person name="Weber N.D."/>
            <person name="Virtaneva K."/>
            <person name="Barbian K."/>
            <person name="Babar A."/>
            <person name="Rosenke K."/>
        </authorList>
    </citation>
    <scope>NUCLEOTIDE SEQUENCE [LARGE SCALE GENOMIC DNA]</scope>
    <source>
        <strain evidence="14">CBS 101.48</strain>
    </source>
</reference>
<name>A0A168N6T1_ABSGL</name>
<accession>A0A168N6T1</accession>
<dbReference type="GO" id="GO:0004366">
    <property type="term" value="F:glycerol-3-phosphate O-acyltransferase activity"/>
    <property type="evidence" value="ECO:0007669"/>
    <property type="project" value="TreeGrafter"/>
</dbReference>
<dbReference type="AlphaFoldDB" id="A0A168N6T1"/>
<evidence type="ECO:0000313" key="14">
    <source>
        <dbReference type="EMBL" id="SAL99929.1"/>
    </source>
</evidence>
<comment type="subcellular location">
    <subcellularLocation>
        <location evidence="1">Membrane</location>
    </subcellularLocation>
</comment>
<dbReference type="GO" id="GO:0019432">
    <property type="term" value="P:triglyceride biosynthetic process"/>
    <property type="evidence" value="ECO:0007669"/>
    <property type="project" value="TreeGrafter"/>
</dbReference>
<dbReference type="GO" id="GO:0008654">
    <property type="term" value="P:phospholipid biosynthetic process"/>
    <property type="evidence" value="ECO:0007669"/>
    <property type="project" value="UniProtKB-KW"/>
</dbReference>
<keyword evidence="6" id="KW-0812">Transmembrane</keyword>
<dbReference type="SUPFAM" id="SSF69593">
    <property type="entry name" value="Glycerol-3-phosphate (1)-acyltransferase"/>
    <property type="match status" value="1"/>
</dbReference>
<proteinExistence type="inferred from homology"/>
<dbReference type="SMART" id="SM00563">
    <property type="entry name" value="PlsC"/>
    <property type="match status" value="1"/>
</dbReference>
<evidence type="ECO:0000256" key="3">
    <source>
        <dbReference type="ARBA" id="ARBA00008655"/>
    </source>
</evidence>
<dbReference type="InterPro" id="IPR045252">
    <property type="entry name" value="LPCAT1-like"/>
</dbReference>
<keyword evidence="7" id="KW-1133">Transmembrane helix</keyword>
<evidence type="ECO:0000313" key="15">
    <source>
        <dbReference type="Proteomes" id="UP000078561"/>
    </source>
</evidence>
<keyword evidence="15" id="KW-1185">Reference proteome</keyword>
<comment type="pathway">
    <text evidence="2">Lipid metabolism.</text>
</comment>
<sequence>MPPHENFSHCASDTFDQTALDTAGIDVLPQRQKSLYTADRSLYSREELLYYSKCFTTTSTVGQQSQSPILNVLYGVPSTLIRYGILLPLRVTTLTASTIAFFTSLPVALVLESNSMVSTLVKYYCKGILFSLGVSTEYSGTKPNLMEPHVFVANHTSYLDYIVLSAHEYPLAVVMAKHQGALGFLQNNGLNYLNSMTFNRSDPEERKTLSQRLRNHVMSPRTWPNPMIIFPEGTCVNNQYTIRFQKGAFELGVKVCPVGIKYDTAYGTPYWDTRKGFMYYAFYRMTRWTTPIKVVYNSPQSPLPNEDPVDFGQRVKSVVTSSIGLQSEDFNGMAKRDMLKILDI</sequence>
<keyword evidence="10" id="KW-0594">Phospholipid biosynthesis</keyword>
<evidence type="ECO:0000256" key="8">
    <source>
        <dbReference type="ARBA" id="ARBA00023098"/>
    </source>
</evidence>
<dbReference type="InterPro" id="IPR002123">
    <property type="entry name" value="Plipid/glycerol_acylTrfase"/>
</dbReference>
<organism evidence="14">
    <name type="scientific">Absidia glauca</name>
    <name type="common">Pin mould</name>
    <dbReference type="NCBI Taxonomy" id="4829"/>
    <lineage>
        <taxon>Eukaryota</taxon>
        <taxon>Fungi</taxon>
        <taxon>Fungi incertae sedis</taxon>
        <taxon>Mucoromycota</taxon>
        <taxon>Mucoromycotina</taxon>
        <taxon>Mucoromycetes</taxon>
        <taxon>Mucorales</taxon>
        <taxon>Cunninghamellaceae</taxon>
        <taxon>Absidia</taxon>
    </lineage>
</organism>
<dbReference type="CDD" id="cd07991">
    <property type="entry name" value="LPLAT_LPCAT1-like"/>
    <property type="match status" value="1"/>
</dbReference>
<protein>
    <recommendedName>
        <fullName evidence="13">Phospholipid/glycerol acyltransferase domain-containing protein</fullName>
    </recommendedName>
</protein>
<evidence type="ECO:0000256" key="9">
    <source>
        <dbReference type="ARBA" id="ARBA00023136"/>
    </source>
</evidence>
<evidence type="ECO:0000256" key="6">
    <source>
        <dbReference type="ARBA" id="ARBA00022692"/>
    </source>
</evidence>
<evidence type="ECO:0000256" key="4">
    <source>
        <dbReference type="ARBA" id="ARBA00022516"/>
    </source>
</evidence>
<gene>
    <name evidence="14" type="primary">ABSGL_05585.1 scaffold 7186</name>
</gene>
<dbReference type="STRING" id="4829.A0A168N6T1"/>
<evidence type="ECO:0000259" key="13">
    <source>
        <dbReference type="SMART" id="SM00563"/>
    </source>
</evidence>
<evidence type="ECO:0000256" key="2">
    <source>
        <dbReference type="ARBA" id="ARBA00005189"/>
    </source>
</evidence>
<dbReference type="OMA" id="KYYCKGI"/>
<feature type="domain" description="Phospholipid/glycerol acyltransferase" evidence="13">
    <location>
        <begin position="149"/>
        <end position="263"/>
    </location>
</feature>
<dbReference type="GO" id="GO:0016020">
    <property type="term" value="C:membrane"/>
    <property type="evidence" value="ECO:0007669"/>
    <property type="project" value="UniProtKB-SubCell"/>
</dbReference>
<keyword evidence="8" id="KW-0443">Lipid metabolism</keyword>
<keyword evidence="5" id="KW-0808">Transferase</keyword>
<keyword evidence="4" id="KW-0444">Lipid biosynthesis</keyword>
<keyword evidence="11" id="KW-1208">Phospholipid metabolism</keyword>
<dbReference type="OrthoDB" id="202234at2759"/>
<dbReference type="EMBL" id="LT553041">
    <property type="protein sequence ID" value="SAL99929.1"/>
    <property type="molecule type" value="Genomic_DNA"/>
</dbReference>
<dbReference type="PANTHER" id="PTHR23063">
    <property type="entry name" value="PHOSPHOLIPID ACYLTRANSFERASE"/>
    <property type="match status" value="1"/>
</dbReference>